<proteinExistence type="predicted"/>
<evidence type="ECO:0000313" key="2">
    <source>
        <dbReference type="Proteomes" id="UP000521872"/>
    </source>
</evidence>
<gene>
    <name evidence="1" type="ORF">D9613_012910</name>
</gene>
<dbReference type="EMBL" id="JAACJL010000035">
    <property type="protein sequence ID" value="KAF4615608.1"/>
    <property type="molecule type" value="Genomic_DNA"/>
</dbReference>
<keyword evidence="2" id="KW-1185">Reference proteome</keyword>
<sequence length="104" mass="11503">MLPAPGAALRISTASSNPYIHPAQTSNSVPISGRRANRLRWLWKTQREDRMVSSAALSAACDILNDFLPSGPIYLEGRHMPWLVLVLKQPEDPALKLKLCGGRR</sequence>
<protein>
    <submittedName>
        <fullName evidence="1">Uncharacterized protein</fullName>
    </submittedName>
</protein>
<comment type="caution">
    <text evidence="1">The sequence shown here is derived from an EMBL/GenBank/DDBJ whole genome shotgun (WGS) entry which is preliminary data.</text>
</comment>
<dbReference type="AlphaFoldDB" id="A0A8H4QR29"/>
<organism evidence="1 2">
    <name type="scientific">Agrocybe pediades</name>
    <dbReference type="NCBI Taxonomy" id="84607"/>
    <lineage>
        <taxon>Eukaryota</taxon>
        <taxon>Fungi</taxon>
        <taxon>Dikarya</taxon>
        <taxon>Basidiomycota</taxon>
        <taxon>Agaricomycotina</taxon>
        <taxon>Agaricomycetes</taxon>
        <taxon>Agaricomycetidae</taxon>
        <taxon>Agaricales</taxon>
        <taxon>Agaricineae</taxon>
        <taxon>Strophariaceae</taxon>
        <taxon>Agrocybe</taxon>
    </lineage>
</organism>
<accession>A0A8H4QR29</accession>
<name>A0A8H4QR29_9AGAR</name>
<evidence type="ECO:0000313" key="1">
    <source>
        <dbReference type="EMBL" id="KAF4615608.1"/>
    </source>
</evidence>
<dbReference type="Proteomes" id="UP000521872">
    <property type="component" value="Unassembled WGS sequence"/>
</dbReference>
<reference evidence="1 2" key="1">
    <citation type="submission" date="2019-12" db="EMBL/GenBank/DDBJ databases">
        <authorList>
            <person name="Floudas D."/>
            <person name="Bentzer J."/>
            <person name="Ahren D."/>
            <person name="Johansson T."/>
            <person name="Persson P."/>
            <person name="Tunlid A."/>
        </authorList>
    </citation>
    <scope>NUCLEOTIDE SEQUENCE [LARGE SCALE GENOMIC DNA]</scope>
    <source>
        <strain evidence="1 2">CBS 102.39</strain>
    </source>
</reference>